<dbReference type="SUPFAM" id="SSF159941">
    <property type="entry name" value="MM3350-like"/>
    <property type="match status" value="1"/>
</dbReference>
<evidence type="ECO:0000313" key="2">
    <source>
        <dbReference type="EMBL" id="KAL2047046.1"/>
    </source>
</evidence>
<dbReference type="Pfam" id="PF07929">
    <property type="entry name" value="PRiA4_ORF3"/>
    <property type="match status" value="1"/>
</dbReference>
<dbReference type="Proteomes" id="UP001590950">
    <property type="component" value="Unassembled WGS sequence"/>
</dbReference>
<dbReference type="InterPro" id="IPR012912">
    <property type="entry name" value="Plasmid_pRiA4b_Orf3-like"/>
</dbReference>
<dbReference type="Gene3D" id="3.10.290.30">
    <property type="entry name" value="MM3350-like"/>
    <property type="match status" value="1"/>
</dbReference>
<gene>
    <name evidence="2" type="ORF">N7G274_001064</name>
</gene>
<accession>A0ABR4AQC8</accession>
<feature type="domain" description="Plasmid pRiA4b Orf3-like" evidence="1">
    <location>
        <begin position="16"/>
        <end position="196"/>
    </location>
</feature>
<dbReference type="PANTHER" id="PTHR41878:SF1">
    <property type="entry name" value="TNPR PROTEIN"/>
    <property type="match status" value="1"/>
</dbReference>
<proteinExistence type="predicted"/>
<dbReference type="InterPro" id="IPR024047">
    <property type="entry name" value="MM3350-like_sf"/>
</dbReference>
<name>A0ABR4AQC8_9LECA</name>
<sequence>MAFTSAPTAPAGQENYLFKITLEDVRNPQITRTLSCPADASFHEFHQAMIISFGWAATHEYNFQIFDKGARNGSEGFGPRPVAAISDWEPEDFPLIGITAPPKTTWQDASKIKLHEYMAVPSYQDKHLQYEYDFEHGWEHAITFLGRVPSTGKFLCVDGEGHGAAEDAGGPFGWEELKEAYKTENPSQGQKEKMWWYEGFCTNGYNTGLGADRAWRWSQERVNEQLARLPEMVWRHDRKLDVCESSTSLALQNDPDEAKGVIKHASAIRANPKGA</sequence>
<dbReference type="PANTHER" id="PTHR41878">
    <property type="entry name" value="LEXA REPRESSOR-RELATED"/>
    <property type="match status" value="1"/>
</dbReference>
<evidence type="ECO:0000313" key="3">
    <source>
        <dbReference type="Proteomes" id="UP001590950"/>
    </source>
</evidence>
<evidence type="ECO:0000259" key="1">
    <source>
        <dbReference type="Pfam" id="PF07929"/>
    </source>
</evidence>
<comment type="caution">
    <text evidence="2">The sequence shown here is derived from an EMBL/GenBank/DDBJ whole genome shotgun (WGS) entry which is preliminary data.</text>
</comment>
<dbReference type="EMBL" id="JBEFKJ010000003">
    <property type="protein sequence ID" value="KAL2047046.1"/>
    <property type="molecule type" value="Genomic_DNA"/>
</dbReference>
<organism evidence="2 3">
    <name type="scientific">Stereocaulon virgatum</name>
    <dbReference type="NCBI Taxonomy" id="373712"/>
    <lineage>
        <taxon>Eukaryota</taxon>
        <taxon>Fungi</taxon>
        <taxon>Dikarya</taxon>
        <taxon>Ascomycota</taxon>
        <taxon>Pezizomycotina</taxon>
        <taxon>Lecanoromycetes</taxon>
        <taxon>OSLEUM clade</taxon>
        <taxon>Lecanoromycetidae</taxon>
        <taxon>Lecanorales</taxon>
        <taxon>Lecanorineae</taxon>
        <taxon>Stereocaulaceae</taxon>
        <taxon>Stereocaulon</taxon>
    </lineage>
</organism>
<reference evidence="2 3" key="1">
    <citation type="submission" date="2024-09" db="EMBL/GenBank/DDBJ databases">
        <title>Rethinking Asexuality: The Enigmatic Case of Functional Sexual Genes in Lepraria (Stereocaulaceae).</title>
        <authorList>
            <person name="Doellman M."/>
            <person name="Sun Y."/>
            <person name="Barcenas-Pena A."/>
            <person name="Lumbsch H.T."/>
            <person name="Grewe F."/>
        </authorList>
    </citation>
    <scope>NUCLEOTIDE SEQUENCE [LARGE SCALE GENOMIC DNA]</scope>
    <source>
        <strain evidence="2 3">Mercado 3170</strain>
    </source>
</reference>
<protein>
    <recommendedName>
        <fullName evidence="1">Plasmid pRiA4b Orf3-like domain-containing protein</fullName>
    </recommendedName>
</protein>
<keyword evidence="3" id="KW-1185">Reference proteome</keyword>